<dbReference type="CDD" id="cd06263">
    <property type="entry name" value="MAM"/>
    <property type="match status" value="2"/>
</dbReference>
<feature type="domain" description="MAM" evidence="3">
    <location>
        <begin position="27"/>
        <end position="192"/>
    </location>
</feature>
<evidence type="ECO:0000313" key="4">
    <source>
        <dbReference type="EnsemblMetazoa" id="XP_030849917"/>
    </source>
</evidence>
<accession>A0A7M7PGC1</accession>
<dbReference type="InterPro" id="IPR051560">
    <property type="entry name" value="MAM_domain-containing"/>
</dbReference>
<dbReference type="Gene3D" id="2.60.120.200">
    <property type="match status" value="2"/>
</dbReference>
<dbReference type="GeneID" id="753875"/>
<evidence type="ECO:0000259" key="3">
    <source>
        <dbReference type="PROSITE" id="PS50060"/>
    </source>
</evidence>
<dbReference type="PANTHER" id="PTHR23282:SF142">
    <property type="entry name" value="MAM DOMAIN-CONTAINING PROTEIN"/>
    <property type="match status" value="1"/>
</dbReference>
<sequence length="377" mass="41583">MARFGRRRELFLLLVIVFSITDVLAQFDCSFDNGLCSWTQDASDYKDWTIQSGPTTTGGTGPSGDHTSGDGQYLYVESSDPFIKYQSIRLISPQDQVQAGGTTCFEFFYHMYGKDTGELRVYVAKAAGELPVGNETWIRSGDQGNQWNLGRIDITRPDSDPFIITIEAYLDKTDYGDTAIDDVSISNGFCSEIVVTPAPSTIPSLSECDFENPDLCGYWQQNVTDDLDWYRVRGQTNTANTGPSNDHTYGTDAGYYMYIESSSPNQDGDTAQLWTTPFPAQGGHCIEFSYHMWGDSMGTLNVYVIPSGGDVTTSVPVWTRSGDQGNTWSMARTDASDIGDFQIVFEGIIGRDTSDMAIDDVIVSDNTCQEQGQCTKV</sequence>
<dbReference type="EnsemblMetazoa" id="XM_030994057">
    <property type="protein sequence ID" value="XP_030849917"/>
    <property type="gene ID" value="LOC753875"/>
</dbReference>
<reference evidence="4" key="2">
    <citation type="submission" date="2021-01" db="UniProtKB">
        <authorList>
            <consortium name="EnsemblMetazoa"/>
        </authorList>
    </citation>
    <scope>IDENTIFICATION</scope>
</reference>
<dbReference type="InterPro" id="IPR000998">
    <property type="entry name" value="MAM_dom"/>
</dbReference>
<name>A0A7M7PGC1_STRPU</name>
<dbReference type="Pfam" id="PF00629">
    <property type="entry name" value="MAM"/>
    <property type="match status" value="2"/>
</dbReference>
<dbReference type="PROSITE" id="PS50060">
    <property type="entry name" value="MAM_2"/>
    <property type="match status" value="2"/>
</dbReference>
<dbReference type="PROSITE" id="PS00740">
    <property type="entry name" value="MAM_1"/>
    <property type="match status" value="1"/>
</dbReference>
<feature type="signal peptide" evidence="2">
    <location>
        <begin position="1"/>
        <end position="25"/>
    </location>
</feature>
<feature type="region of interest" description="Disordered" evidence="1">
    <location>
        <begin position="49"/>
        <end position="70"/>
    </location>
</feature>
<evidence type="ECO:0000256" key="2">
    <source>
        <dbReference type="SAM" id="SignalP"/>
    </source>
</evidence>
<keyword evidence="5" id="KW-1185">Reference proteome</keyword>
<dbReference type="RefSeq" id="XP_030849917.1">
    <property type="nucleotide sequence ID" value="XM_030994057.1"/>
</dbReference>
<dbReference type="InterPro" id="IPR013320">
    <property type="entry name" value="ConA-like_dom_sf"/>
</dbReference>
<dbReference type="OMA" id="WVINICI"/>
<reference evidence="5" key="1">
    <citation type="submission" date="2015-02" db="EMBL/GenBank/DDBJ databases">
        <title>Genome sequencing for Strongylocentrotus purpuratus.</title>
        <authorList>
            <person name="Murali S."/>
            <person name="Liu Y."/>
            <person name="Vee V."/>
            <person name="English A."/>
            <person name="Wang M."/>
            <person name="Skinner E."/>
            <person name="Han Y."/>
            <person name="Muzny D.M."/>
            <person name="Worley K.C."/>
            <person name="Gibbs R.A."/>
        </authorList>
    </citation>
    <scope>NUCLEOTIDE SEQUENCE</scope>
</reference>
<dbReference type="InParanoid" id="A0A7M7PGC1"/>
<feature type="domain" description="MAM" evidence="3">
    <location>
        <begin position="206"/>
        <end position="370"/>
    </location>
</feature>
<evidence type="ECO:0000313" key="5">
    <source>
        <dbReference type="Proteomes" id="UP000007110"/>
    </source>
</evidence>
<dbReference type="SMART" id="SM00137">
    <property type="entry name" value="MAM"/>
    <property type="match status" value="2"/>
</dbReference>
<evidence type="ECO:0000256" key="1">
    <source>
        <dbReference type="SAM" id="MobiDB-lite"/>
    </source>
</evidence>
<dbReference type="KEGG" id="spu:753875"/>
<dbReference type="Proteomes" id="UP000007110">
    <property type="component" value="Unassembled WGS sequence"/>
</dbReference>
<dbReference type="GO" id="GO:0016020">
    <property type="term" value="C:membrane"/>
    <property type="evidence" value="ECO:0007669"/>
    <property type="project" value="InterPro"/>
</dbReference>
<feature type="chain" id="PRO_5029453885" description="MAM domain-containing protein" evidence="2">
    <location>
        <begin position="26"/>
        <end position="377"/>
    </location>
</feature>
<proteinExistence type="predicted"/>
<dbReference type="AlphaFoldDB" id="A0A7M7PGC1"/>
<protein>
    <recommendedName>
        <fullName evidence="3">MAM domain-containing protein</fullName>
    </recommendedName>
</protein>
<organism evidence="4 5">
    <name type="scientific">Strongylocentrotus purpuratus</name>
    <name type="common">Purple sea urchin</name>
    <dbReference type="NCBI Taxonomy" id="7668"/>
    <lineage>
        <taxon>Eukaryota</taxon>
        <taxon>Metazoa</taxon>
        <taxon>Echinodermata</taxon>
        <taxon>Eleutherozoa</taxon>
        <taxon>Echinozoa</taxon>
        <taxon>Echinoidea</taxon>
        <taxon>Euechinoidea</taxon>
        <taxon>Echinacea</taxon>
        <taxon>Camarodonta</taxon>
        <taxon>Echinidea</taxon>
        <taxon>Strongylocentrotidae</taxon>
        <taxon>Strongylocentrotus</taxon>
    </lineage>
</organism>
<dbReference type="PANTHER" id="PTHR23282">
    <property type="entry name" value="APICAL ENDOSOMAL GLYCOPROTEIN PRECURSOR"/>
    <property type="match status" value="1"/>
</dbReference>
<keyword evidence="2" id="KW-0732">Signal</keyword>
<dbReference type="OrthoDB" id="412155at2759"/>
<dbReference type="SUPFAM" id="SSF49899">
    <property type="entry name" value="Concanavalin A-like lectins/glucanases"/>
    <property type="match status" value="2"/>
</dbReference>